<reference evidence="2" key="1">
    <citation type="journal article" date="2023" name="Plant J.">
        <title>Genome sequences and population genomics provide insights into the demographic history, inbreeding, and mutation load of two 'living fossil' tree species of Dipteronia.</title>
        <authorList>
            <person name="Feng Y."/>
            <person name="Comes H.P."/>
            <person name="Chen J."/>
            <person name="Zhu S."/>
            <person name="Lu R."/>
            <person name="Zhang X."/>
            <person name="Li P."/>
            <person name="Qiu J."/>
            <person name="Olsen K.M."/>
            <person name="Qiu Y."/>
        </authorList>
    </citation>
    <scope>NUCLEOTIDE SEQUENCE</scope>
    <source>
        <strain evidence="2">NBL</strain>
    </source>
</reference>
<feature type="region of interest" description="Disordered" evidence="1">
    <location>
        <begin position="40"/>
        <end position="75"/>
    </location>
</feature>
<evidence type="ECO:0000313" key="3">
    <source>
        <dbReference type="Proteomes" id="UP001281410"/>
    </source>
</evidence>
<comment type="caution">
    <text evidence="2">The sequence shown here is derived from an EMBL/GenBank/DDBJ whole genome shotgun (WGS) entry which is preliminary data.</text>
</comment>
<evidence type="ECO:0000313" key="2">
    <source>
        <dbReference type="EMBL" id="KAK3213102.1"/>
    </source>
</evidence>
<dbReference type="Gene3D" id="3.40.50.2000">
    <property type="entry name" value="Glycogen Phosphorylase B"/>
    <property type="match status" value="1"/>
</dbReference>
<keyword evidence="3" id="KW-1185">Reference proteome</keyword>
<evidence type="ECO:0000256" key="1">
    <source>
        <dbReference type="SAM" id="MobiDB-lite"/>
    </source>
</evidence>
<protein>
    <submittedName>
        <fullName evidence="2">Uncharacterized protein</fullName>
    </submittedName>
</protein>
<sequence>MGCTYSFWKQFNKEQKLAKQIYIEMFYNLQFKNLVKNIPIPNEDDQPQASKAALKPQPTTSTKRSQSRLQRLFGA</sequence>
<accession>A0AAE0AGY5</accession>
<dbReference type="EMBL" id="JANJYJ010000005">
    <property type="protein sequence ID" value="KAK3213102.1"/>
    <property type="molecule type" value="Genomic_DNA"/>
</dbReference>
<gene>
    <name evidence="2" type="ORF">Dsin_017808</name>
</gene>
<dbReference type="Proteomes" id="UP001281410">
    <property type="component" value="Unassembled WGS sequence"/>
</dbReference>
<proteinExistence type="predicted"/>
<name>A0AAE0AGY5_9ROSI</name>
<dbReference type="AlphaFoldDB" id="A0AAE0AGY5"/>
<organism evidence="2 3">
    <name type="scientific">Dipteronia sinensis</name>
    <dbReference type="NCBI Taxonomy" id="43782"/>
    <lineage>
        <taxon>Eukaryota</taxon>
        <taxon>Viridiplantae</taxon>
        <taxon>Streptophyta</taxon>
        <taxon>Embryophyta</taxon>
        <taxon>Tracheophyta</taxon>
        <taxon>Spermatophyta</taxon>
        <taxon>Magnoliopsida</taxon>
        <taxon>eudicotyledons</taxon>
        <taxon>Gunneridae</taxon>
        <taxon>Pentapetalae</taxon>
        <taxon>rosids</taxon>
        <taxon>malvids</taxon>
        <taxon>Sapindales</taxon>
        <taxon>Sapindaceae</taxon>
        <taxon>Hippocastanoideae</taxon>
        <taxon>Acereae</taxon>
        <taxon>Dipteronia</taxon>
    </lineage>
</organism>
<feature type="compositionally biased region" description="Polar residues" evidence="1">
    <location>
        <begin position="57"/>
        <end position="69"/>
    </location>
</feature>